<keyword evidence="1" id="KW-0678">Repressor</keyword>
<evidence type="ECO:0000313" key="9">
    <source>
        <dbReference type="EMBL" id="ERJ12459.1"/>
    </source>
</evidence>
<evidence type="ECO:0000256" key="3">
    <source>
        <dbReference type="ARBA" id="ARBA00023015"/>
    </source>
</evidence>
<dbReference type="GO" id="GO:0030435">
    <property type="term" value="P:sporulation resulting in formation of a cellular spore"/>
    <property type="evidence" value="ECO:0007669"/>
    <property type="project" value="UniProtKB-KW"/>
</dbReference>
<dbReference type="eggNOG" id="COG2002">
    <property type="taxonomic scope" value="Bacteria"/>
</dbReference>
<dbReference type="STRING" id="1033810.HLPCO_001445"/>
<comment type="caution">
    <text evidence="9">The sequence shown here is derived from an EMBL/GenBank/DDBJ whole genome shotgun (WGS) entry which is preliminary data.</text>
</comment>
<evidence type="ECO:0000256" key="6">
    <source>
        <dbReference type="ARBA" id="ARBA00023163"/>
    </source>
</evidence>
<dbReference type="SMART" id="SM00966">
    <property type="entry name" value="SpoVT_AbrB"/>
    <property type="match status" value="1"/>
</dbReference>
<evidence type="ECO:0000259" key="8">
    <source>
        <dbReference type="PROSITE" id="PS51740"/>
    </source>
</evidence>
<dbReference type="Proteomes" id="UP000005707">
    <property type="component" value="Unassembled WGS sequence"/>
</dbReference>
<dbReference type="Gene3D" id="3.30.450.40">
    <property type="match status" value="1"/>
</dbReference>
<dbReference type="SUPFAM" id="SSF89447">
    <property type="entry name" value="AbrB/MazE/MraZ-like"/>
    <property type="match status" value="1"/>
</dbReference>
<dbReference type="InParanoid" id="U2FMT9"/>
<dbReference type="InterPro" id="IPR037914">
    <property type="entry name" value="SpoVT-AbrB_sf"/>
</dbReference>
<dbReference type="NCBIfam" id="TIGR01439">
    <property type="entry name" value="lp_hng_hel_AbrB"/>
    <property type="match status" value="1"/>
</dbReference>
<dbReference type="PANTHER" id="PTHR36432">
    <property type="match status" value="1"/>
</dbReference>
<protein>
    <submittedName>
        <fullName evidence="9">Regulators of stationary-sporulation abrB protein</fullName>
    </submittedName>
</protein>
<dbReference type="OrthoDB" id="9782993at2"/>
<keyword evidence="3" id="KW-0805">Transcription regulation</keyword>
<evidence type="ECO:0000256" key="7">
    <source>
        <dbReference type="PROSITE-ProRule" id="PRU01076"/>
    </source>
</evidence>
<keyword evidence="6" id="KW-0804">Transcription</keyword>
<dbReference type="Pfam" id="PF15714">
    <property type="entry name" value="SpoVT_C"/>
    <property type="match status" value="1"/>
</dbReference>
<dbReference type="RefSeq" id="WP_008824962.1">
    <property type="nucleotide sequence ID" value="NZ_AFNU02000004.1"/>
</dbReference>
<dbReference type="Gene3D" id="2.10.260.10">
    <property type="match status" value="1"/>
</dbReference>
<dbReference type="InterPro" id="IPR007159">
    <property type="entry name" value="SpoVT-AbrB_dom"/>
</dbReference>
<name>U2FMT9_9MOLU</name>
<dbReference type="FunCoup" id="U2FMT9">
    <property type="interactions" value="36"/>
</dbReference>
<sequence>MKATGVVRRIDDLGRVVIPKEIRRNLRIREGDSLEIYVDNQGDVILKKYSPVEDLSEFAQQYADALYMAKKKDIIICDRDTIVAGTANLKKKYLNKKISPTLDKFMDARTSKIEKDNIELEIVEDKVENQEYVIQPILSNGDCVGSVIVLGNETSETIDDVDLSNAKTAAAFLGKYLEG</sequence>
<keyword evidence="5" id="KW-0010">Activator</keyword>
<accession>U2FMT9</accession>
<reference evidence="9 10" key="2">
    <citation type="journal article" date="2013" name="PLoS ONE">
        <title>INDIGO - INtegrated Data Warehouse of MIcrobial GenOmes with Examples from the Red Sea Extremophiles.</title>
        <authorList>
            <person name="Alam I."/>
            <person name="Antunes A."/>
            <person name="Kamau A.A."/>
            <person name="Ba Alawi W."/>
            <person name="Kalkatawi M."/>
            <person name="Stingl U."/>
            <person name="Bajic V.B."/>
        </authorList>
    </citation>
    <scope>NUCLEOTIDE SEQUENCE [LARGE SCALE GENOMIC DNA]</scope>
    <source>
        <strain evidence="9 10">SSD-17B</strain>
    </source>
</reference>
<evidence type="ECO:0000256" key="4">
    <source>
        <dbReference type="ARBA" id="ARBA00023125"/>
    </source>
</evidence>
<dbReference type="GO" id="GO:0003677">
    <property type="term" value="F:DNA binding"/>
    <property type="evidence" value="ECO:0007669"/>
    <property type="project" value="UniProtKB-UniRule"/>
</dbReference>
<dbReference type="InterPro" id="IPR052731">
    <property type="entry name" value="B_subtilis_Trans_State_Reg"/>
</dbReference>
<dbReference type="PANTHER" id="PTHR36432:SF1">
    <property type="entry name" value="STAGE V SPORULATION PROTEIN T"/>
    <property type="match status" value="1"/>
</dbReference>
<keyword evidence="4 7" id="KW-0238">DNA-binding</keyword>
<dbReference type="EMBL" id="AFNU02000004">
    <property type="protein sequence ID" value="ERJ12459.1"/>
    <property type="molecule type" value="Genomic_DNA"/>
</dbReference>
<dbReference type="Pfam" id="PF04014">
    <property type="entry name" value="MazE_antitoxin"/>
    <property type="match status" value="1"/>
</dbReference>
<feature type="domain" description="SpoVT-AbrB" evidence="8">
    <location>
        <begin position="5"/>
        <end position="51"/>
    </location>
</feature>
<proteinExistence type="predicted"/>
<reference evidence="9 10" key="1">
    <citation type="journal article" date="2011" name="J. Bacteriol.">
        <title>Genome sequence of Haloplasma contractile, an unusual contractile bacterium from a deep-sea anoxic brine lake.</title>
        <authorList>
            <person name="Antunes A."/>
            <person name="Alam I."/>
            <person name="El Dorry H."/>
            <person name="Siam R."/>
            <person name="Robertson A."/>
            <person name="Bajic V.B."/>
            <person name="Stingl U."/>
        </authorList>
    </citation>
    <scope>NUCLEOTIDE SEQUENCE [LARGE SCALE GENOMIC DNA]</scope>
    <source>
        <strain evidence="9 10">SSD-17B</strain>
    </source>
</reference>
<organism evidence="9 10">
    <name type="scientific">Haloplasma contractile SSD-17B</name>
    <dbReference type="NCBI Taxonomy" id="1033810"/>
    <lineage>
        <taxon>Bacteria</taxon>
        <taxon>Bacillati</taxon>
        <taxon>Mycoplasmatota</taxon>
        <taxon>Mollicutes</taxon>
        <taxon>Haloplasmatales</taxon>
        <taxon>Haloplasmataceae</taxon>
        <taxon>Haloplasma</taxon>
    </lineage>
</organism>
<evidence type="ECO:0000256" key="1">
    <source>
        <dbReference type="ARBA" id="ARBA00022491"/>
    </source>
</evidence>
<dbReference type="PROSITE" id="PS51740">
    <property type="entry name" value="SPOVT_ABRB"/>
    <property type="match status" value="1"/>
</dbReference>
<keyword evidence="10" id="KW-1185">Reference proteome</keyword>
<dbReference type="AlphaFoldDB" id="U2FMT9"/>
<dbReference type="FunFam" id="2.10.260.10:FF:000001">
    <property type="entry name" value="Stage V sporulation protein T"/>
    <property type="match status" value="1"/>
</dbReference>
<keyword evidence="2" id="KW-0749">Sporulation</keyword>
<evidence type="ECO:0000256" key="5">
    <source>
        <dbReference type="ARBA" id="ARBA00023159"/>
    </source>
</evidence>
<dbReference type="InterPro" id="IPR029016">
    <property type="entry name" value="GAF-like_dom_sf"/>
</dbReference>
<evidence type="ECO:0000256" key="2">
    <source>
        <dbReference type="ARBA" id="ARBA00022969"/>
    </source>
</evidence>
<evidence type="ECO:0000313" key="10">
    <source>
        <dbReference type="Proteomes" id="UP000005707"/>
    </source>
</evidence>
<gene>
    <name evidence="9" type="primary">abrB</name>
    <name evidence="9" type="ORF">HLPCO_001445</name>
</gene>